<dbReference type="Pfam" id="PF02518">
    <property type="entry name" value="HATPase_c"/>
    <property type="match status" value="1"/>
</dbReference>
<evidence type="ECO:0000259" key="7">
    <source>
        <dbReference type="Pfam" id="PF02518"/>
    </source>
</evidence>
<keyword evidence="3" id="KW-0808">Transferase</keyword>
<feature type="domain" description="Signal transduction histidine kinase subgroup 3 dimerisation and phosphoacceptor" evidence="8">
    <location>
        <begin position="165"/>
        <end position="228"/>
    </location>
</feature>
<gene>
    <name evidence="9" type="ORF">PUW23_13205</name>
</gene>
<keyword evidence="6" id="KW-0812">Transmembrane</keyword>
<evidence type="ECO:0000259" key="8">
    <source>
        <dbReference type="Pfam" id="PF07730"/>
    </source>
</evidence>
<feature type="transmembrane region" description="Helical" evidence="6">
    <location>
        <begin position="7"/>
        <end position="25"/>
    </location>
</feature>
<evidence type="ECO:0000256" key="1">
    <source>
        <dbReference type="ARBA" id="ARBA00000085"/>
    </source>
</evidence>
<sequence>MNTISRKWLAFVPLIIPAVYLYGFTPLQEAWLDKFLFLLLAFCYWRSLLYTKHREINICIQLIVVSYFILVHTPWHMSFGFYPSLAMSMLVSYRRISCLVGFMAGCFTIAVCLSAYLSDEPLRFKWLPISIALIVLPYVSKLYQVSYEMQMKLTHASAENVKYAERARIARDLHDTLGQTFSMITVKGELVERLIRSSPNEALIEVGDIQRISRAALLQVREMVNDMQSIDIRDELHRAVHILQTAGIEAETHVRMDAERMMPIVQNVLGMCLRECITNVVKHSGAGKCSIQLLEDKERYLLLTCDNGIGIAKGQNQTEKWGAGLLGMKERLSLIGGTLELDSDAENRTKVTIAIPHHRTRAKEETG</sequence>
<feature type="transmembrane region" description="Helical" evidence="6">
    <location>
        <begin position="31"/>
        <end position="49"/>
    </location>
</feature>
<reference evidence="9" key="1">
    <citation type="submission" date="2023-02" db="EMBL/GenBank/DDBJ databases">
        <title>Pathogen: clinical or host-associated sample.</title>
        <authorList>
            <person name="Hergert J."/>
            <person name="Casey R."/>
            <person name="Wagner J."/>
            <person name="Young E.L."/>
            <person name="Oakeson K.F."/>
        </authorList>
    </citation>
    <scope>NUCLEOTIDE SEQUENCE</scope>
    <source>
        <strain evidence="9">2022CK-00830</strain>
    </source>
</reference>
<dbReference type="PANTHER" id="PTHR24421:SF63">
    <property type="entry name" value="SENSOR HISTIDINE KINASE DESK"/>
    <property type="match status" value="1"/>
</dbReference>
<comment type="catalytic activity">
    <reaction evidence="1">
        <text>ATP + protein L-histidine = ADP + protein N-phospho-L-histidine.</text>
        <dbReference type="EC" id="2.7.13.3"/>
    </reaction>
</comment>
<evidence type="ECO:0000256" key="2">
    <source>
        <dbReference type="ARBA" id="ARBA00012438"/>
    </source>
</evidence>
<dbReference type="GO" id="GO:0046983">
    <property type="term" value="F:protein dimerization activity"/>
    <property type="evidence" value="ECO:0007669"/>
    <property type="project" value="InterPro"/>
</dbReference>
<keyword evidence="4 9" id="KW-0418">Kinase</keyword>
<dbReference type="CDD" id="cd16917">
    <property type="entry name" value="HATPase_UhpB-NarQ-NarX-like"/>
    <property type="match status" value="1"/>
</dbReference>
<feature type="domain" description="Histidine kinase/HSP90-like ATPase" evidence="7">
    <location>
        <begin position="268"/>
        <end position="357"/>
    </location>
</feature>
<dbReference type="Proteomes" id="UP001220962">
    <property type="component" value="Chromosome"/>
</dbReference>
<keyword evidence="5" id="KW-0902">Two-component regulatory system</keyword>
<keyword evidence="6" id="KW-1133">Transmembrane helix</keyword>
<dbReference type="EC" id="2.7.13.3" evidence="2"/>
<dbReference type="AlphaFoldDB" id="A0AAX3MSF1"/>
<keyword evidence="6" id="KW-0472">Membrane</keyword>
<evidence type="ECO:0000256" key="3">
    <source>
        <dbReference type="ARBA" id="ARBA00022679"/>
    </source>
</evidence>
<dbReference type="Gene3D" id="3.30.565.10">
    <property type="entry name" value="Histidine kinase-like ATPase, C-terminal domain"/>
    <property type="match status" value="1"/>
</dbReference>
<evidence type="ECO:0000313" key="9">
    <source>
        <dbReference type="EMBL" id="WDH80523.1"/>
    </source>
</evidence>
<feature type="transmembrane region" description="Helical" evidence="6">
    <location>
        <begin position="93"/>
        <end position="117"/>
    </location>
</feature>
<dbReference type="GO" id="GO:0016020">
    <property type="term" value="C:membrane"/>
    <property type="evidence" value="ECO:0007669"/>
    <property type="project" value="InterPro"/>
</dbReference>
<organism evidence="9 10">
    <name type="scientific">Paenibacillus urinalis</name>
    <dbReference type="NCBI Taxonomy" id="521520"/>
    <lineage>
        <taxon>Bacteria</taxon>
        <taxon>Bacillati</taxon>
        <taxon>Bacillota</taxon>
        <taxon>Bacilli</taxon>
        <taxon>Bacillales</taxon>
        <taxon>Paenibacillaceae</taxon>
        <taxon>Paenibacillus</taxon>
    </lineage>
</organism>
<dbReference type="InterPro" id="IPR036890">
    <property type="entry name" value="HATPase_C_sf"/>
</dbReference>
<proteinExistence type="predicted"/>
<accession>A0AAX3MSF1</accession>
<dbReference type="GO" id="GO:0000155">
    <property type="term" value="F:phosphorelay sensor kinase activity"/>
    <property type="evidence" value="ECO:0007669"/>
    <property type="project" value="InterPro"/>
</dbReference>
<dbReference type="InterPro" id="IPR011712">
    <property type="entry name" value="Sig_transdc_His_kin_sub3_dim/P"/>
</dbReference>
<dbReference type="InterPro" id="IPR050482">
    <property type="entry name" value="Sensor_HK_TwoCompSys"/>
</dbReference>
<protein>
    <recommendedName>
        <fullName evidence="2">histidine kinase</fullName>
        <ecNumber evidence="2">2.7.13.3</ecNumber>
    </recommendedName>
</protein>
<dbReference type="Gene3D" id="1.20.5.1930">
    <property type="match status" value="1"/>
</dbReference>
<evidence type="ECO:0000256" key="5">
    <source>
        <dbReference type="ARBA" id="ARBA00023012"/>
    </source>
</evidence>
<evidence type="ECO:0000313" key="10">
    <source>
        <dbReference type="Proteomes" id="UP001220962"/>
    </source>
</evidence>
<dbReference type="EMBL" id="CP118101">
    <property type="protein sequence ID" value="WDH80523.1"/>
    <property type="molecule type" value="Genomic_DNA"/>
</dbReference>
<evidence type="ECO:0000256" key="6">
    <source>
        <dbReference type="SAM" id="Phobius"/>
    </source>
</evidence>
<dbReference type="PANTHER" id="PTHR24421">
    <property type="entry name" value="NITRATE/NITRITE SENSOR PROTEIN NARX-RELATED"/>
    <property type="match status" value="1"/>
</dbReference>
<feature type="transmembrane region" description="Helical" evidence="6">
    <location>
        <begin position="56"/>
        <end position="73"/>
    </location>
</feature>
<dbReference type="Pfam" id="PF07730">
    <property type="entry name" value="HisKA_3"/>
    <property type="match status" value="1"/>
</dbReference>
<dbReference type="SUPFAM" id="SSF55874">
    <property type="entry name" value="ATPase domain of HSP90 chaperone/DNA topoisomerase II/histidine kinase"/>
    <property type="match status" value="1"/>
</dbReference>
<dbReference type="InterPro" id="IPR003594">
    <property type="entry name" value="HATPase_dom"/>
</dbReference>
<feature type="transmembrane region" description="Helical" evidence="6">
    <location>
        <begin position="124"/>
        <end position="143"/>
    </location>
</feature>
<name>A0AAX3MSF1_9BACL</name>
<evidence type="ECO:0000256" key="4">
    <source>
        <dbReference type="ARBA" id="ARBA00022777"/>
    </source>
</evidence>
<dbReference type="RefSeq" id="WP_274358695.1">
    <property type="nucleotide sequence ID" value="NZ_CP118101.1"/>
</dbReference>